<dbReference type="PANTHER" id="PTHR20426:SF0">
    <property type="entry name" value="18S RRNA AMINOCARBOXYPROPYLTRANSFERASE"/>
    <property type="match status" value="1"/>
</dbReference>
<evidence type="ECO:0000256" key="2">
    <source>
        <dbReference type="ARBA" id="ARBA00022517"/>
    </source>
</evidence>
<feature type="domain" description="RNase L inhibitor RLI-like possible metal-binding" evidence="7">
    <location>
        <begin position="41"/>
        <end position="72"/>
    </location>
</feature>
<evidence type="ECO:0000259" key="6">
    <source>
        <dbReference type="Pfam" id="PF04034"/>
    </source>
</evidence>
<organism evidence="8 9">
    <name type="scientific">Trichinella zimbabwensis</name>
    <dbReference type="NCBI Taxonomy" id="268475"/>
    <lineage>
        <taxon>Eukaryota</taxon>
        <taxon>Metazoa</taxon>
        <taxon>Ecdysozoa</taxon>
        <taxon>Nematoda</taxon>
        <taxon>Enoplea</taxon>
        <taxon>Dorylaimia</taxon>
        <taxon>Trichinellida</taxon>
        <taxon>Trichinellidae</taxon>
        <taxon>Trichinella</taxon>
    </lineage>
</organism>
<keyword evidence="9" id="KW-1185">Reference proteome</keyword>
<name>A0A0V1H9U9_9BILA</name>
<feature type="non-terminal residue" evidence="8">
    <location>
        <position position="1"/>
    </location>
</feature>
<dbReference type="InterPro" id="IPR007209">
    <property type="entry name" value="RNaseL-inhib-like_metal-bd_dom"/>
</dbReference>
<evidence type="ECO:0000259" key="7">
    <source>
        <dbReference type="Pfam" id="PF04068"/>
    </source>
</evidence>
<evidence type="ECO:0000313" key="8">
    <source>
        <dbReference type="EMBL" id="KRZ07136.1"/>
    </source>
</evidence>
<evidence type="ECO:0000256" key="5">
    <source>
        <dbReference type="ARBA" id="ARBA00022691"/>
    </source>
</evidence>
<keyword evidence="4" id="KW-0808">Transferase</keyword>
<reference evidence="8 9" key="1">
    <citation type="submission" date="2015-01" db="EMBL/GenBank/DDBJ databases">
        <title>Evolution of Trichinella species and genotypes.</title>
        <authorList>
            <person name="Korhonen P.K."/>
            <person name="Edoardo P."/>
            <person name="Giuseppe L.R."/>
            <person name="Gasser R.B."/>
        </authorList>
    </citation>
    <scope>NUCLEOTIDE SEQUENCE [LARGE SCALE GENOMIC DNA]</scope>
    <source>
        <strain evidence="8">ISS1029</strain>
    </source>
</reference>
<dbReference type="GO" id="GO:0106388">
    <property type="term" value="F:rRNA small subunit aminocarboxypropyltransferase activity"/>
    <property type="evidence" value="ECO:0007669"/>
    <property type="project" value="InterPro"/>
</dbReference>
<dbReference type="GO" id="GO:0030490">
    <property type="term" value="P:maturation of SSU-rRNA"/>
    <property type="evidence" value="ECO:0007669"/>
    <property type="project" value="TreeGrafter"/>
</dbReference>
<evidence type="ECO:0000256" key="1">
    <source>
        <dbReference type="ARBA" id="ARBA00022490"/>
    </source>
</evidence>
<evidence type="ECO:0000256" key="3">
    <source>
        <dbReference type="ARBA" id="ARBA00022552"/>
    </source>
</evidence>
<keyword evidence="2" id="KW-0690">Ribosome biogenesis</keyword>
<sequence length="267" mass="30106">LILRTAVGTSFEKCKDNAEHRQSSEDTSSDEDAESARTAIPLAMWDFNQCDVKKCTGRKLVRMGFVKSLRLGSFWSGISLTPTATCCLKPEDREIILKYGIAAVDCSWHNIESTALGKLKCKHARLLPFLVASNPINYGKSCQLSCAEAFAAALFIVGFKEQSKTVMSKFKWGHGFFKLNGDLLEKYSQCRTAAEVIKVQSEFLTKQDQPTTFDRTLPPSYSDYDSDESQIKYTVTVSITKMQPAYQHYGIVEMSWFGDWFFTQSVR</sequence>
<comment type="caution">
    <text evidence="8">The sequence shown here is derived from an EMBL/GenBank/DDBJ whole genome shotgun (WGS) entry which is preliminary data.</text>
</comment>
<dbReference type="NCBIfam" id="NF002621">
    <property type="entry name" value="PRK02287.1"/>
    <property type="match status" value="1"/>
</dbReference>
<dbReference type="EMBL" id="JYDP01000107">
    <property type="protein sequence ID" value="KRZ07136.1"/>
    <property type="molecule type" value="Genomic_DNA"/>
</dbReference>
<evidence type="ECO:0000313" key="9">
    <source>
        <dbReference type="Proteomes" id="UP000055024"/>
    </source>
</evidence>
<protein>
    <submittedName>
        <fullName evidence="8">Ribosome biogenesis protein TSR3-like protein</fullName>
    </submittedName>
</protein>
<proteinExistence type="inferred from homology"/>
<dbReference type="Proteomes" id="UP000055024">
    <property type="component" value="Unassembled WGS sequence"/>
</dbReference>
<evidence type="ECO:0000256" key="4">
    <source>
        <dbReference type="ARBA" id="ARBA00022679"/>
    </source>
</evidence>
<dbReference type="InterPro" id="IPR022968">
    <property type="entry name" value="Tsr3-like"/>
</dbReference>
<dbReference type="Pfam" id="PF04068">
    <property type="entry name" value="Fer4_RLI"/>
    <property type="match status" value="1"/>
</dbReference>
<dbReference type="PANTHER" id="PTHR20426">
    <property type="entry name" value="RIBOSOME BIOGENESIS PROTEIN TSR3 HOMOLOG"/>
    <property type="match status" value="1"/>
</dbReference>
<dbReference type="InterPro" id="IPR007177">
    <property type="entry name" value="Tsr3_C"/>
</dbReference>
<feature type="domain" description="16S/18S rRNA aminocarboxypropyltransferase Tsr3 C-terminal" evidence="6">
    <location>
        <begin position="79"/>
        <end position="204"/>
    </location>
</feature>
<dbReference type="HAMAP" id="MF_01116">
    <property type="entry name" value="TSR3"/>
    <property type="match status" value="1"/>
</dbReference>
<gene>
    <name evidence="8" type="primary">URM1</name>
    <name evidence="8" type="ORF">T11_18633</name>
</gene>
<keyword evidence="1" id="KW-0963">Cytoplasm</keyword>
<accession>A0A0V1H9U9</accession>
<keyword evidence="5" id="KW-0949">S-adenosyl-L-methionine</keyword>
<keyword evidence="3" id="KW-0698">rRNA processing</keyword>
<dbReference type="OrthoDB" id="3196451at2759"/>
<dbReference type="Pfam" id="PF04034">
    <property type="entry name" value="Ribo_biogen_C"/>
    <property type="match status" value="1"/>
</dbReference>
<dbReference type="AlphaFoldDB" id="A0A0V1H9U9"/>
<feature type="non-terminal residue" evidence="8">
    <location>
        <position position="267"/>
    </location>
</feature>